<feature type="non-terminal residue" evidence="1">
    <location>
        <position position="244"/>
    </location>
</feature>
<dbReference type="EMBL" id="CAXKWB010040280">
    <property type="protein sequence ID" value="CAL4154545.1"/>
    <property type="molecule type" value="Genomic_DNA"/>
</dbReference>
<evidence type="ECO:0000313" key="1">
    <source>
        <dbReference type="EMBL" id="CAL4154545.1"/>
    </source>
</evidence>
<organism evidence="1 2">
    <name type="scientific">Meganyctiphanes norvegica</name>
    <name type="common">Northern krill</name>
    <name type="synonym">Thysanopoda norvegica</name>
    <dbReference type="NCBI Taxonomy" id="48144"/>
    <lineage>
        <taxon>Eukaryota</taxon>
        <taxon>Metazoa</taxon>
        <taxon>Ecdysozoa</taxon>
        <taxon>Arthropoda</taxon>
        <taxon>Crustacea</taxon>
        <taxon>Multicrustacea</taxon>
        <taxon>Malacostraca</taxon>
        <taxon>Eumalacostraca</taxon>
        <taxon>Eucarida</taxon>
        <taxon>Euphausiacea</taxon>
        <taxon>Euphausiidae</taxon>
        <taxon>Meganyctiphanes</taxon>
    </lineage>
</organism>
<dbReference type="SUPFAM" id="SSF57903">
    <property type="entry name" value="FYVE/PHD zinc finger"/>
    <property type="match status" value="1"/>
</dbReference>
<sequence length="244" mass="27594">MCKSWYHGKCDKIPKLSFQALIADEGLHYICNLCKPVSDTWGQFTSMFPMKMETVENAVAAMQIQVDSVDSRVSILESNLIFKDPTEFKSAVNDEFDTALGQAKIVLKAESDTALKQAKSELKAEARDVASRRKNFFIQGLDPPADNDEKALVMKLAQEVNIDIGINDIKRTFRIRPQPGSSAKHLLKVECGSKTPKDKFLDQTVRSKLFSLVSPNQFHGVMVFMDKTKQERKDYRILSVEKKK</sequence>
<dbReference type="InterPro" id="IPR011011">
    <property type="entry name" value="Znf_FYVE_PHD"/>
</dbReference>
<dbReference type="Proteomes" id="UP001497623">
    <property type="component" value="Unassembled WGS sequence"/>
</dbReference>
<dbReference type="Gene3D" id="3.30.40.10">
    <property type="entry name" value="Zinc/RING finger domain, C3HC4 (zinc finger)"/>
    <property type="match status" value="1"/>
</dbReference>
<gene>
    <name evidence="1" type="ORF">MNOR_LOCUS31354</name>
</gene>
<keyword evidence="2" id="KW-1185">Reference proteome</keyword>
<dbReference type="InterPro" id="IPR013083">
    <property type="entry name" value="Znf_RING/FYVE/PHD"/>
</dbReference>
<accession>A0AAV2S4S0</accession>
<comment type="caution">
    <text evidence="1">The sequence shown here is derived from an EMBL/GenBank/DDBJ whole genome shotgun (WGS) entry which is preliminary data.</text>
</comment>
<name>A0AAV2S4S0_MEGNR</name>
<evidence type="ECO:0000313" key="2">
    <source>
        <dbReference type="Proteomes" id="UP001497623"/>
    </source>
</evidence>
<proteinExistence type="predicted"/>
<protein>
    <submittedName>
        <fullName evidence="1">Uncharacterized protein</fullName>
    </submittedName>
</protein>
<reference evidence="1 2" key="1">
    <citation type="submission" date="2024-05" db="EMBL/GenBank/DDBJ databases">
        <authorList>
            <person name="Wallberg A."/>
        </authorList>
    </citation>
    <scope>NUCLEOTIDE SEQUENCE [LARGE SCALE GENOMIC DNA]</scope>
</reference>
<dbReference type="AlphaFoldDB" id="A0AAV2S4S0"/>